<evidence type="ECO:0000256" key="1">
    <source>
        <dbReference type="SAM" id="MobiDB-lite"/>
    </source>
</evidence>
<keyword evidence="3" id="KW-1185">Reference proteome</keyword>
<dbReference type="EMBL" id="BDGU01000176">
    <property type="protein sequence ID" value="GAW04082.1"/>
    <property type="molecule type" value="Genomic_DNA"/>
</dbReference>
<sequence length="590" mass="66359">MDVIDHFASDVMDPEGWADGFKSWSPRYFHIPPQKRTSQWFIRILSSSLSWLQEPLLCSERLFARALKTLSQLETQAFLRIFLHLLHNIVNLAIKISDVVQAVGAKVHSLSEHAMNHTNCVEGVTSPLYQGYVKFIEQNQNCLADIGELWDCKADVIMFHAKPNDPVLQGKIRNWATRIQQSIEASKPGCAGSGGQSNQNMEQMLKGIKDKDDQKMGEFVWEHKEYLDIPVADIIRTIKEIPNGPSVMLLHQWAEDVQERMNESGKQKAPSFGGGEDVPVEKLLEGITDPSHREKIAFVKDLNNWKLLNSEEQQKFLINVSTMKKNNNNPYFASMLDFSVIIINNRMFGPDKQQPRAAPGHPTSRGVPGEHDTESGVPRSSVGNQGRGGSTGDQGSKDPTVGELLNGITDEAMRRKIELVKDPENWKHLTVQKKSKFVINVSFLKNYPSNAHVPPLIDIYVGFVQERSLSDLLKANDTLRRKIGFVKDPENWKSLTQDEQSKFLTNVFAIKKYPLNPQFPPLLDFSVKKIEEKTGKSISAYKANKQQPRGAPGYHNARGIGGERDAGFEIGQVRQVDSFGQRHEQIGSSV</sequence>
<evidence type="ECO:0000313" key="2">
    <source>
        <dbReference type="EMBL" id="GAW04082.1"/>
    </source>
</evidence>
<reference evidence="2 3" key="1">
    <citation type="submission" date="2016-08" db="EMBL/GenBank/DDBJ databases">
        <authorList>
            <consortium name="Lentinula edodes genome sequencing consortium"/>
            <person name="Sakamoto Y."/>
            <person name="Nakade K."/>
            <person name="Sato S."/>
            <person name="Yoshida Y."/>
            <person name="Miyazaki K."/>
            <person name="Natsume S."/>
            <person name="Konno N."/>
        </authorList>
    </citation>
    <scope>NUCLEOTIDE SEQUENCE [LARGE SCALE GENOMIC DNA]</scope>
    <source>
        <strain evidence="2 3">NBRC 111202</strain>
    </source>
</reference>
<accession>A0A1Q3EA51</accession>
<dbReference type="AlphaFoldDB" id="A0A1Q3EA51"/>
<proteinExistence type="predicted"/>
<name>A0A1Q3EA51_LENED</name>
<feature type="region of interest" description="Disordered" evidence="1">
    <location>
        <begin position="350"/>
        <end position="403"/>
    </location>
</feature>
<protein>
    <submittedName>
        <fullName evidence="2">Uncharacterized protein</fullName>
    </submittedName>
</protein>
<reference evidence="2 3" key="2">
    <citation type="submission" date="2017-02" db="EMBL/GenBank/DDBJ databases">
        <title>A genome survey and senescence transcriptome analysis in Lentinula edodes.</title>
        <authorList>
            <person name="Sakamoto Y."/>
            <person name="Nakade K."/>
            <person name="Sato S."/>
            <person name="Yoshida Y."/>
            <person name="Miyazaki K."/>
            <person name="Natsume S."/>
            <person name="Konno N."/>
        </authorList>
    </citation>
    <scope>NUCLEOTIDE SEQUENCE [LARGE SCALE GENOMIC DNA]</scope>
    <source>
        <strain evidence="2 3">NBRC 111202</strain>
    </source>
</reference>
<evidence type="ECO:0000313" key="3">
    <source>
        <dbReference type="Proteomes" id="UP000188533"/>
    </source>
</evidence>
<organism evidence="2 3">
    <name type="scientific">Lentinula edodes</name>
    <name type="common">Shiitake mushroom</name>
    <name type="synonym">Lentinus edodes</name>
    <dbReference type="NCBI Taxonomy" id="5353"/>
    <lineage>
        <taxon>Eukaryota</taxon>
        <taxon>Fungi</taxon>
        <taxon>Dikarya</taxon>
        <taxon>Basidiomycota</taxon>
        <taxon>Agaricomycotina</taxon>
        <taxon>Agaricomycetes</taxon>
        <taxon>Agaricomycetidae</taxon>
        <taxon>Agaricales</taxon>
        <taxon>Marasmiineae</taxon>
        <taxon>Omphalotaceae</taxon>
        <taxon>Lentinula</taxon>
    </lineage>
</organism>
<gene>
    <name evidence="2" type="ORF">LENED_005848</name>
</gene>
<dbReference type="Proteomes" id="UP000188533">
    <property type="component" value="Unassembled WGS sequence"/>
</dbReference>
<comment type="caution">
    <text evidence="2">The sequence shown here is derived from an EMBL/GenBank/DDBJ whole genome shotgun (WGS) entry which is preliminary data.</text>
</comment>